<accession>A0A2Z7CV45</accession>
<protein>
    <submittedName>
        <fullName evidence="1">Serine/threonine protein phosphatase</fullName>
    </submittedName>
</protein>
<reference evidence="1 2" key="1">
    <citation type="journal article" date="2015" name="Proc. Natl. Acad. Sci. U.S.A.">
        <title>The resurrection genome of Boea hygrometrica: A blueprint for survival of dehydration.</title>
        <authorList>
            <person name="Xiao L."/>
            <person name="Yang G."/>
            <person name="Zhang L."/>
            <person name="Yang X."/>
            <person name="Zhao S."/>
            <person name="Ji Z."/>
            <person name="Zhou Q."/>
            <person name="Hu M."/>
            <person name="Wang Y."/>
            <person name="Chen M."/>
            <person name="Xu Y."/>
            <person name="Jin H."/>
            <person name="Xiao X."/>
            <person name="Hu G."/>
            <person name="Bao F."/>
            <person name="Hu Y."/>
            <person name="Wan P."/>
            <person name="Li L."/>
            <person name="Deng X."/>
            <person name="Kuang T."/>
            <person name="Xiang C."/>
            <person name="Zhu J.K."/>
            <person name="Oliver M.J."/>
            <person name="He Y."/>
        </authorList>
    </citation>
    <scope>NUCLEOTIDE SEQUENCE [LARGE SCALE GENOMIC DNA]</scope>
    <source>
        <strain evidence="2">cv. XS01</strain>
    </source>
</reference>
<evidence type="ECO:0000313" key="2">
    <source>
        <dbReference type="Proteomes" id="UP000250235"/>
    </source>
</evidence>
<dbReference type="Proteomes" id="UP000250235">
    <property type="component" value="Unassembled WGS sequence"/>
</dbReference>
<dbReference type="AlphaFoldDB" id="A0A2Z7CV45"/>
<keyword evidence="2" id="KW-1185">Reference proteome</keyword>
<evidence type="ECO:0000313" key="1">
    <source>
        <dbReference type="EMBL" id="KZV48559.1"/>
    </source>
</evidence>
<name>A0A2Z7CV45_9LAMI</name>
<gene>
    <name evidence="1" type="ORF">F511_35346</name>
</gene>
<proteinExistence type="predicted"/>
<sequence>MITKESTVCNGDVVMLITKSGLLNEGFFNWLPFMAVASRSCSEETVTSKYVVPLIDLSSDEEEGLYAEVRSCGTKAKLEDIGLQSPVATEKIKRMKFCNVTTTAVKETELLTLGDQVNANDSQKTRGPTAPIIIDISDDSSA</sequence>
<dbReference type="EMBL" id="KQ993849">
    <property type="protein sequence ID" value="KZV48559.1"/>
    <property type="molecule type" value="Genomic_DNA"/>
</dbReference>
<organism evidence="1 2">
    <name type="scientific">Dorcoceras hygrometricum</name>
    <dbReference type="NCBI Taxonomy" id="472368"/>
    <lineage>
        <taxon>Eukaryota</taxon>
        <taxon>Viridiplantae</taxon>
        <taxon>Streptophyta</taxon>
        <taxon>Embryophyta</taxon>
        <taxon>Tracheophyta</taxon>
        <taxon>Spermatophyta</taxon>
        <taxon>Magnoliopsida</taxon>
        <taxon>eudicotyledons</taxon>
        <taxon>Gunneridae</taxon>
        <taxon>Pentapetalae</taxon>
        <taxon>asterids</taxon>
        <taxon>lamiids</taxon>
        <taxon>Lamiales</taxon>
        <taxon>Gesneriaceae</taxon>
        <taxon>Didymocarpoideae</taxon>
        <taxon>Trichosporeae</taxon>
        <taxon>Loxocarpinae</taxon>
        <taxon>Dorcoceras</taxon>
    </lineage>
</organism>